<evidence type="ECO:0008006" key="4">
    <source>
        <dbReference type="Google" id="ProtNLM"/>
    </source>
</evidence>
<organism evidence="1 3">
    <name type="scientific">Paramecium octaurelia</name>
    <dbReference type="NCBI Taxonomy" id="43137"/>
    <lineage>
        <taxon>Eukaryota</taxon>
        <taxon>Sar</taxon>
        <taxon>Alveolata</taxon>
        <taxon>Ciliophora</taxon>
        <taxon>Intramacronucleata</taxon>
        <taxon>Oligohymenophorea</taxon>
        <taxon>Peniculida</taxon>
        <taxon>Parameciidae</taxon>
        <taxon>Paramecium</taxon>
    </lineage>
</organism>
<evidence type="ECO:0000313" key="2">
    <source>
        <dbReference type="EMBL" id="CAD8207308.1"/>
    </source>
</evidence>
<dbReference type="AlphaFoldDB" id="A0A8S1Y1R3"/>
<keyword evidence="3" id="KW-1185">Reference proteome</keyword>
<proteinExistence type="predicted"/>
<dbReference type="EMBL" id="CAJJDP010000141">
    <property type="protein sequence ID" value="CAD8207308.1"/>
    <property type="molecule type" value="Genomic_DNA"/>
</dbReference>
<comment type="caution">
    <text evidence="1">The sequence shown here is derived from an EMBL/GenBank/DDBJ whole genome shotgun (WGS) entry which is preliminary data.</text>
</comment>
<accession>A0A8S1Y1R3</accession>
<gene>
    <name evidence="1" type="ORF">POCTA_138.1.T1400149</name>
    <name evidence="2" type="ORF">POCTA_138.1.T1400165</name>
</gene>
<evidence type="ECO:0000313" key="1">
    <source>
        <dbReference type="EMBL" id="CAD8207285.1"/>
    </source>
</evidence>
<dbReference type="Proteomes" id="UP000683925">
    <property type="component" value="Unassembled WGS sequence"/>
</dbReference>
<dbReference type="EMBL" id="CAJJDP010000141">
    <property type="protein sequence ID" value="CAD8207285.1"/>
    <property type="molecule type" value="Genomic_DNA"/>
</dbReference>
<name>A0A8S1Y1R3_PAROT</name>
<reference evidence="1" key="1">
    <citation type="submission" date="2021-01" db="EMBL/GenBank/DDBJ databases">
        <authorList>
            <consortium name="Genoscope - CEA"/>
            <person name="William W."/>
        </authorList>
    </citation>
    <scope>NUCLEOTIDE SEQUENCE</scope>
</reference>
<evidence type="ECO:0000313" key="3">
    <source>
        <dbReference type="Proteomes" id="UP000683925"/>
    </source>
</evidence>
<sequence>MCLQSGNYIQVDYINWCYISTIKIKISNAVNAKNCLMKAFYFKINVFITFELLVQKLGCPKCYKHININDADLHLDRILTLKIQQTENLKDQQQGYLEPEQQIIIQEPLNQGNKEELPSKPQKEMQNNLFKVKYFEQRQNMNLEECICAICGLNFRDFEQQAQLQCLHVFHIKYFQDQLKESADCVLCQNVY</sequence>
<protein>
    <recommendedName>
        <fullName evidence="4">RING-type domain-containing protein</fullName>
    </recommendedName>
</protein>